<organism evidence="1 2">
    <name type="scientific">Sandarakinorhabdus fusca</name>
    <dbReference type="NCBI Taxonomy" id="1439888"/>
    <lineage>
        <taxon>Bacteria</taxon>
        <taxon>Pseudomonadati</taxon>
        <taxon>Pseudomonadota</taxon>
        <taxon>Alphaproteobacteria</taxon>
        <taxon>Sphingomonadales</taxon>
        <taxon>Sphingosinicellaceae</taxon>
        <taxon>Sandarakinorhabdus</taxon>
    </lineage>
</organism>
<protein>
    <submittedName>
        <fullName evidence="1">Uncharacterized protein</fullName>
    </submittedName>
</protein>
<dbReference type="OrthoDB" id="7594790at2"/>
<dbReference type="AlphaFoldDB" id="A0A7C9KHV0"/>
<dbReference type="EMBL" id="WIOL01000002">
    <property type="protein sequence ID" value="MQT16719.1"/>
    <property type="molecule type" value="Genomic_DNA"/>
</dbReference>
<sequence length="180" mass="18296">MIRPIWLLATTALITLAGCSDDKAETGEQGSSISIDLDDSDGRATAVASDGGNDSVALDLPGGIAANLKLPAGAIKGESFDIDGVGMYPGAVVRSVKVNASDRGPDKRATVAIGFTAPGDAAAVADWYQKQFEDKALRVTRSGDTVSGRKADGDDFTIAVTGEGGGQARGLVTIVDAKRG</sequence>
<keyword evidence="2" id="KW-1185">Reference proteome</keyword>
<dbReference type="PROSITE" id="PS51257">
    <property type="entry name" value="PROKAR_LIPOPROTEIN"/>
    <property type="match status" value="1"/>
</dbReference>
<accession>A0A7C9KHV0</accession>
<comment type="caution">
    <text evidence="1">The sequence shown here is derived from an EMBL/GenBank/DDBJ whole genome shotgun (WGS) entry which is preliminary data.</text>
</comment>
<evidence type="ECO:0000313" key="2">
    <source>
        <dbReference type="Proteomes" id="UP000481327"/>
    </source>
</evidence>
<evidence type="ECO:0000313" key="1">
    <source>
        <dbReference type="EMBL" id="MQT16719.1"/>
    </source>
</evidence>
<proteinExistence type="predicted"/>
<gene>
    <name evidence="1" type="ORF">F3168_05535</name>
</gene>
<dbReference type="RefSeq" id="WP_152577185.1">
    <property type="nucleotide sequence ID" value="NZ_JAATJI010000001.1"/>
</dbReference>
<name>A0A7C9KHV0_9SPHN</name>
<dbReference type="Proteomes" id="UP000481327">
    <property type="component" value="Unassembled WGS sequence"/>
</dbReference>
<reference evidence="1 2" key="1">
    <citation type="submission" date="2019-09" db="EMBL/GenBank/DDBJ databases">
        <title>Polymorphobacter sp. isolated from a lake in China.</title>
        <authorList>
            <person name="Liu Z."/>
        </authorList>
    </citation>
    <scope>NUCLEOTIDE SEQUENCE [LARGE SCALE GENOMIC DNA]</scope>
    <source>
        <strain evidence="1 2">D40P</strain>
    </source>
</reference>